<accession>A0A2A4J4J0</accession>
<sequence length="176" mass="18909">MAFKFGLLLFVSAYICSTQALPPCTCTRNYLPVCGSDGETYANQCLLECQQYTSNKDLTLAKQGPCDGIVPEVCICPLIYLPVCGTDGETYGNECSLNCQKNVKAFLELKHKGACGDNKAEEPVCTCTREKKPVCGSDGNTYNNSCLLNCATAQNSMLSIASQGPCEDKVKVVDNA</sequence>
<name>A0A2A4J4J0_HELVI</name>
<dbReference type="CDD" id="cd00104">
    <property type="entry name" value="KAZAL_FS"/>
    <property type="match status" value="3"/>
</dbReference>
<evidence type="ECO:0000259" key="5">
    <source>
        <dbReference type="PROSITE" id="PS51465"/>
    </source>
</evidence>
<dbReference type="PROSITE" id="PS51465">
    <property type="entry name" value="KAZAL_2"/>
    <property type="match status" value="3"/>
</dbReference>
<keyword evidence="3" id="KW-1015">Disulfide bond</keyword>
<dbReference type="Gene3D" id="3.30.60.30">
    <property type="match status" value="3"/>
</dbReference>
<dbReference type="InterPro" id="IPR036058">
    <property type="entry name" value="Kazal_dom_sf"/>
</dbReference>
<dbReference type="InterPro" id="IPR002350">
    <property type="entry name" value="Kazal_dom"/>
</dbReference>
<organism evidence="6">
    <name type="scientific">Heliothis virescens</name>
    <name type="common">Tobacco budworm moth</name>
    <dbReference type="NCBI Taxonomy" id="7102"/>
    <lineage>
        <taxon>Eukaryota</taxon>
        <taxon>Metazoa</taxon>
        <taxon>Ecdysozoa</taxon>
        <taxon>Arthropoda</taxon>
        <taxon>Hexapoda</taxon>
        <taxon>Insecta</taxon>
        <taxon>Pterygota</taxon>
        <taxon>Neoptera</taxon>
        <taxon>Endopterygota</taxon>
        <taxon>Lepidoptera</taxon>
        <taxon>Glossata</taxon>
        <taxon>Ditrysia</taxon>
        <taxon>Noctuoidea</taxon>
        <taxon>Noctuidae</taxon>
        <taxon>Heliothinae</taxon>
        <taxon>Heliothis</taxon>
    </lineage>
</organism>
<protein>
    <recommendedName>
        <fullName evidence="5">Kazal-like domain-containing protein</fullName>
    </recommendedName>
</protein>
<dbReference type="PANTHER" id="PTHR21131">
    <property type="entry name" value="SERINE-TYPE ENDOPEPTIDASE INHIBITOR"/>
    <property type="match status" value="1"/>
</dbReference>
<keyword evidence="1" id="KW-0646">Protease inhibitor</keyword>
<evidence type="ECO:0000256" key="4">
    <source>
        <dbReference type="SAM" id="SignalP"/>
    </source>
</evidence>
<feature type="domain" description="Kazal-like" evidence="5">
    <location>
        <begin position="119"/>
        <end position="168"/>
    </location>
</feature>
<dbReference type="STRING" id="7102.A0A2A4J4J0"/>
<evidence type="ECO:0000256" key="3">
    <source>
        <dbReference type="ARBA" id="ARBA00023157"/>
    </source>
</evidence>
<dbReference type="EMBL" id="NWSH01003404">
    <property type="protein sequence ID" value="PCG66360.1"/>
    <property type="molecule type" value="Genomic_DNA"/>
</dbReference>
<feature type="signal peptide" evidence="4">
    <location>
        <begin position="1"/>
        <end position="20"/>
    </location>
</feature>
<feature type="chain" id="PRO_5013217987" description="Kazal-like domain-containing protein" evidence="4">
    <location>
        <begin position="21"/>
        <end position="176"/>
    </location>
</feature>
<dbReference type="InterPro" id="IPR053265">
    <property type="entry name" value="Serpin"/>
</dbReference>
<evidence type="ECO:0000256" key="2">
    <source>
        <dbReference type="ARBA" id="ARBA00022900"/>
    </source>
</evidence>
<feature type="domain" description="Kazal-like" evidence="5">
    <location>
        <begin position="68"/>
        <end position="117"/>
    </location>
</feature>
<keyword evidence="4" id="KW-0732">Signal</keyword>
<dbReference type="PANTHER" id="PTHR21131:SF0">
    <property type="entry name" value="GEO10195P1-RELATED"/>
    <property type="match status" value="1"/>
</dbReference>
<dbReference type="AlphaFoldDB" id="A0A2A4J4J0"/>
<keyword evidence="2" id="KW-0722">Serine protease inhibitor</keyword>
<reference evidence="6" key="1">
    <citation type="submission" date="2017-09" db="EMBL/GenBank/DDBJ databases">
        <title>Contemporary evolution of a Lepidopteran species, Heliothis virescens, in response to modern agricultural practices.</title>
        <authorList>
            <person name="Fritz M.L."/>
            <person name="Deyonke A.M."/>
            <person name="Papanicolaou A."/>
            <person name="Micinski S."/>
            <person name="Westbrook J."/>
            <person name="Gould F."/>
        </authorList>
    </citation>
    <scope>NUCLEOTIDE SEQUENCE [LARGE SCALE GENOMIC DNA]</scope>
    <source>
        <strain evidence="6">HvINT-</strain>
        <tissue evidence="6">Whole body</tissue>
    </source>
</reference>
<proteinExistence type="predicted"/>
<dbReference type="SMART" id="SM00280">
    <property type="entry name" value="KAZAL"/>
    <property type="match status" value="3"/>
</dbReference>
<dbReference type="PROSITE" id="PS00282">
    <property type="entry name" value="KAZAL_1"/>
    <property type="match status" value="2"/>
</dbReference>
<dbReference type="SUPFAM" id="SSF100895">
    <property type="entry name" value="Kazal-type serine protease inhibitors"/>
    <property type="match status" value="3"/>
</dbReference>
<evidence type="ECO:0000313" key="6">
    <source>
        <dbReference type="EMBL" id="PCG66360.1"/>
    </source>
</evidence>
<feature type="domain" description="Kazal-like" evidence="5">
    <location>
        <begin position="10"/>
        <end position="67"/>
    </location>
</feature>
<comment type="caution">
    <text evidence="6">The sequence shown here is derived from an EMBL/GenBank/DDBJ whole genome shotgun (WGS) entry which is preliminary data.</text>
</comment>
<evidence type="ECO:0000256" key="1">
    <source>
        <dbReference type="ARBA" id="ARBA00022690"/>
    </source>
</evidence>
<gene>
    <name evidence="6" type="ORF">B5V51_7780</name>
</gene>
<dbReference type="FunFam" id="3.30.60.30:FF:000067">
    <property type="entry name" value="Thrombin inhibitor rhodniin"/>
    <property type="match status" value="1"/>
</dbReference>
<dbReference type="GO" id="GO:0004867">
    <property type="term" value="F:serine-type endopeptidase inhibitor activity"/>
    <property type="evidence" value="ECO:0007669"/>
    <property type="project" value="UniProtKB-KW"/>
</dbReference>
<dbReference type="Pfam" id="PF00050">
    <property type="entry name" value="Kazal_1"/>
    <property type="match status" value="3"/>
</dbReference>